<dbReference type="PANTHER" id="PTHR16172">
    <property type="entry name" value="MAJOR FACILITATOR SUPERFAMILY DOMAIN-CONTAINING PROTEIN 6-LIKE"/>
    <property type="match status" value="1"/>
</dbReference>
<dbReference type="PANTHER" id="PTHR16172:SF35">
    <property type="entry name" value="MAJOR FACILITATOR SUPERFAMILY (MFS) PROFILE DOMAIN-CONTAINING PROTEIN"/>
    <property type="match status" value="1"/>
</dbReference>
<dbReference type="Proteomes" id="UP001367676">
    <property type="component" value="Unassembled WGS sequence"/>
</dbReference>
<dbReference type="CDD" id="cd17335">
    <property type="entry name" value="MFS_MFSD6"/>
    <property type="match status" value="1"/>
</dbReference>
<feature type="transmembrane region" description="Helical" evidence="6">
    <location>
        <begin position="488"/>
        <end position="507"/>
    </location>
</feature>
<evidence type="ECO:0000256" key="2">
    <source>
        <dbReference type="ARBA" id="ARBA00005241"/>
    </source>
</evidence>
<dbReference type="EMBL" id="JBBCAQ010000006">
    <property type="protein sequence ID" value="KAK7603565.1"/>
    <property type="molecule type" value="Genomic_DNA"/>
</dbReference>
<sequence length="760" mass="84961">MQASVFVLYPYLTIHMRELGINVEETAIMSALTPCVAILMPPVAGMIADRIGNFKALLALFSAFGGLAALLLLLVPAGRVTIPFPDQMALAMKCTNDTGGSFSFTVAEGEQCLKIQSRSAEVNSIENVVSQPLDYKNINISLEACGLLCSVDEDVKKVATPKISQIQNYEITVFDNEGNNHQIFEYNITGKDFALPWILSSLNKDVRSFRSQRKSKNFRTSVQAFTVDDYFFPAPGLFNFTCNIQKNLEEVYNCSIKKFNLETEKNFPYRKFTFTFIAPIFNKNNTDEISGFTHGSSMHGVSNNRPNKMNTNCYQEKWKTLVKVKFHNESGNFKTPEELKMQFDNCKPRCMMKTSRRYLCKNRSHMKEFDVKFTFWMYLTVRVMIGVIGGTAFAMFEGAVIAILREHNADYGLQHIYASIGGMISSPLSGFLIDYYSKGKGYTDFRPAFYFYGTLKIISAILMLTINLEFKAPAKNVVQDVMTVLKKVEIIALFFTCFILGTAWGYIESFLFWVLQDLGATRSLMGITITIGGIAGIPLLVMSGPIIEHLGHANVLFIGFIFYAIRLVGYSIITAPWQCLIFEAMESVTSSLAYTAAVTYAAKLSTTQTDSSIQGILGGLYFGVGKGSGSLAGGYLIKYFGSRNTFRIFSIITFSTGCIYYLFNRFYISKRISTSEVEEKKNGKISMQNGQVEIHDIPNKMSNGNVKEAESVASKEAHLNGEINLAYDYNESPQDDIHTIASAEEDQLSRRNNAKKSSQI</sequence>
<feature type="transmembrane region" description="Helical" evidence="6">
    <location>
        <begin position="553"/>
        <end position="573"/>
    </location>
</feature>
<comment type="subcellular location">
    <subcellularLocation>
        <location evidence="1">Membrane</location>
        <topology evidence="1">Multi-pass membrane protein</topology>
    </subcellularLocation>
</comment>
<evidence type="ECO:0000256" key="5">
    <source>
        <dbReference type="ARBA" id="ARBA00023136"/>
    </source>
</evidence>
<organism evidence="8 9">
    <name type="scientific">Parthenolecanium corni</name>
    <dbReference type="NCBI Taxonomy" id="536013"/>
    <lineage>
        <taxon>Eukaryota</taxon>
        <taxon>Metazoa</taxon>
        <taxon>Ecdysozoa</taxon>
        <taxon>Arthropoda</taxon>
        <taxon>Hexapoda</taxon>
        <taxon>Insecta</taxon>
        <taxon>Pterygota</taxon>
        <taxon>Neoptera</taxon>
        <taxon>Paraneoptera</taxon>
        <taxon>Hemiptera</taxon>
        <taxon>Sternorrhyncha</taxon>
        <taxon>Coccoidea</taxon>
        <taxon>Coccidae</taxon>
        <taxon>Parthenolecanium</taxon>
    </lineage>
</organism>
<evidence type="ECO:0000256" key="6">
    <source>
        <dbReference type="SAM" id="Phobius"/>
    </source>
</evidence>
<evidence type="ECO:0000256" key="4">
    <source>
        <dbReference type="ARBA" id="ARBA00022989"/>
    </source>
</evidence>
<accession>A0AAN9TVJ7</accession>
<feature type="domain" description="Major facilitator superfamily associated" evidence="7">
    <location>
        <begin position="3"/>
        <end position="647"/>
    </location>
</feature>
<dbReference type="Pfam" id="PF12832">
    <property type="entry name" value="MFS_1_like"/>
    <property type="match status" value="1"/>
</dbReference>
<evidence type="ECO:0000313" key="8">
    <source>
        <dbReference type="EMBL" id="KAK7603565.1"/>
    </source>
</evidence>
<evidence type="ECO:0000313" key="9">
    <source>
        <dbReference type="Proteomes" id="UP001367676"/>
    </source>
</evidence>
<name>A0AAN9TVJ7_9HEMI</name>
<dbReference type="SUPFAM" id="SSF103473">
    <property type="entry name" value="MFS general substrate transporter"/>
    <property type="match status" value="2"/>
</dbReference>
<dbReference type="InterPro" id="IPR024989">
    <property type="entry name" value="MFS_assoc_dom"/>
</dbReference>
<keyword evidence="4 6" id="KW-1133">Transmembrane helix</keyword>
<dbReference type="AlphaFoldDB" id="A0AAN9TVJ7"/>
<feature type="transmembrane region" description="Helical" evidence="6">
    <location>
        <begin position="375"/>
        <end position="404"/>
    </location>
</feature>
<dbReference type="InterPro" id="IPR036259">
    <property type="entry name" value="MFS_trans_sf"/>
</dbReference>
<keyword evidence="3 6" id="KW-0812">Transmembrane</keyword>
<comment type="caution">
    <text evidence="8">The sequence shown here is derived from an EMBL/GenBank/DDBJ whole genome shotgun (WGS) entry which is preliminary data.</text>
</comment>
<feature type="transmembrane region" description="Helical" evidence="6">
    <location>
        <begin position="416"/>
        <end position="437"/>
    </location>
</feature>
<feature type="transmembrane region" description="Helical" evidence="6">
    <location>
        <begin position="645"/>
        <end position="663"/>
    </location>
</feature>
<dbReference type="GO" id="GO:0016020">
    <property type="term" value="C:membrane"/>
    <property type="evidence" value="ECO:0007669"/>
    <property type="project" value="UniProtKB-SubCell"/>
</dbReference>
<comment type="similarity">
    <text evidence="2">Belongs to the major facilitator superfamily. MFSD6 family.</text>
</comment>
<dbReference type="InterPro" id="IPR051717">
    <property type="entry name" value="MFS_MFSD6"/>
</dbReference>
<protein>
    <recommendedName>
        <fullName evidence="7">Major facilitator superfamily associated domain-containing protein</fullName>
    </recommendedName>
</protein>
<keyword evidence="5 6" id="KW-0472">Membrane</keyword>
<evidence type="ECO:0000256" key="3">
    <source>
        <dbReference type="ARBA" id="ARBA00022692"/>
    </source>
</evidence>
<feature type="transmembrane region" description="Helical" evidence="6">
    <location>
        <begin position="56"/>
        <end position="75"/>
    </location>
</feature>
<reference evidence="8 9" key="1">
    <citation type="submission" date="2024-03" db="EMBL/GenBank/DDBJ databases">
        <title>Adaptation during the transition from Ophiocordyceps entomopathogen to insect associate is accompanied by gene loss and intensified selection.</title>
        <authorList>
            <person name="Ward C.M."/>
            <person name="Onetto C.A."/>
            <person name="Borneman A.R."/>
        </authorList>
    </citation>
    <scope>NUCLEOTIDE SEQUENCE [LARGE SCALE GENOMIC DNA]</scope>
    <source>
        <strain evidence="8">AWRI1</strain>
        <tissue evidence="8">Single Adult Female</tissue>
    </source>
</reference>
<proteinExistence type="inferred from homology"/>
<evidence type="ECO:0000256" key="1">
    <source>
        <dbReference type="ARBA" id="ARBA00004141"/>
    </source>
</evidence>
<gene>
    <name evidence="8" type="ORF">V9T40_003564</name>
</gene>
<evidence type="ECO:0000259" key="7">
    <source>
        <dbReference type="Pfam" id="PF12832"/>
    </source>
</evidence>
<feature type="transmembrane region" description="Helical" evidence="6">
    <location>
        <begin position="26"/>
        <end position="44"/>
    </location>
</feature>
<keyword evidence="9" id="KW-1185">Reference proteome</keyword>
<feature type="transmembrane region" description="Helical" evidence="6">
    <location>
        <begin position="519"/>
        <end position="541"/>
    </location>
</feature>
<feature type="transmembrane region" description="Helical" evidence="6">
    <location>
        <begin position="449"/>
        <end position="468"/>
    </location>
</feature>
<dbReference type="Gene3D" id="1.20.1250.20">
    <property type="entry name" value="MFS general substrate transporter like domains"/>
    <property type="match status" value="3"/>
</dbReference>